<evidence type="ECO:0000259" key="14">
    <source>
        <dbReference type="PROSITE" id="PS50878"/>
    </source>
</evidence>
<evidence type="ECO:0000256" key="6">
    <source>
        <dbReference type="ARBA" id="ARBA00022695"/>
    </source>
</evidence>
<evidence type="ECO:0000256" key="12">
    <source>
        <dbReference type="ARBA" id="ARBA00048173"/>
    </source>
</evidence>
<evidence type="ECO:0000256" key="3">
    <source>
        <dbReference type="ARBA" id="ARBA00016182"/>
    </source>
</evidence>
<dbReference type="GO" id="GO:0042162">
    <property type="term" value="F:telomeric DNA binding"/>
    <property type="evidence" value="ECO:0007669"/>
    <property type="project" value="TreeGrafter"/>
</dbReference>
<proteinExistence type="inferred from homology"/>
<dbReference type="InterPro" id="IPR000477">
    <property type="entry name" value="RT_dom"/>
</dbReference>
<dbReference type="PANTHER" id="PTHR12066:SF0">
    <property type="entry name" value="TELOMERASE REVERSE TRANSCRIPTASE"/>
    <property type="match status" value="1"/>
</dbReference>
<evidence type="ECO:0000256" key="10">
    <source>
        <dbReference type="ARBA" id="ARBA00022918"/>
    </source>
</evidence>
<accession>A0A9P6WA58</accession>
<keyword evidence="6 13" id="KW-0548">Nucleotidyltransferase</keyword>
<keyword evidence="10 13" id="KW-0695">RNA-directed DNA polymerase</keyword>
<keyword evidence="4 13" id="KW-0158">Chromosome</keyword>
<dbReference type="PANTHER" id="PTHR12066">
    <property type="entry name" value="TELOMERASE REVERSE TRANSCRIPTASE"/>
    <property type="match status" value="1"/>
</dbReference>
<evidence type="ECO:0000313" key="16">
    <source>
        <dbReference type="Proteomes" id="UP000750334"/>
    </source>
</evidence>
<evidence type="ECO:0000256" key="5">
    <source>
        <dbReference type="ARBA" id="ARBA00022679"/>
    </source>
</evidence>
<dbReference type="Gene3D" id="1.10.132.70">
    <property type="match status" value="1"/>
</dbReference>
<dbReference type="Pfam" id="PF12009">
    <property type="entry name" value="Telomerase_RBD"/>
    <property type="match status" value="1"/>
</dbReference>
<evidence type="ECO:0000313" key="15">
    <source>
        <dbReference type="EMBL" id="KAG0666431.1"/>
    </source>
</evidence>
<evidence type="ECO:0000256" key="4">
    <source>
        <dbReference type="ARBA" id="ARBA00022454"/>
    </source>
</evidence>
<dbReference type="InterPro" id="IPR003545">
    <property type="entry name" value="Telomerase_RT"/>
</dbReference>
<gene>
    <name evidence="15" type="ORF">C6P45_000247</name>
</gene>
<dbReference type="SMART" id="SM00975">
    <property type="entry name" value="Telomerase_RBD"/>
    <property type="match status" value="1"/>
</dbReference>
<dbReference type="EC" id="2.7.7.49" evidence="2 13"/>
<comment type="catalytic activity">
    <reaction evidence="12 13">
        <text>DNA(n) + a 2'-deoxyribonucleoside 5'-triphosphate = DNA(n+1) + diphosphate</text>
        <dbReference type="Rhea" id="RHEA:22508"/>
        <dbReference type="Rhea" id="RHEA-COMP:17339"/>
        <dbReference type="Rhea" id="RHEA-COMP:17340"/>
        <dbReference type="ChEBI" id="CHEBI:33019"/>
        <dbReference type="ChEBI" id="CHEBI:61560"/>
        <dbReference type="ChEBI" id="CHEBI:173112"/>
        <dbReference type="EC" id="2.7.7.49"/>
    </reaction>
</comment>
<name>A0A9P6WA58_MAUEX</name>
<dbReference type="GO" id="GO:0007004">
    <property type="term" value="P:telomere maintenance via telomerase"/>
    <property type="evidence" value="ECO:0007669"/>
    <property type="project" value="TreeGrafter"/>
</dbReference>
<dbReference type="GO" id="GO:0000781">
    <property type="term" value="C:chromosome, telomeric region"/>
    <property type="evidence" value="ECO:0007669"/>
    <property type="project" value="UniProtKB-SubCell"/>
</dbReference>
<dbReference type="SUPFAM" id="SSF56672">
    <property type="entry name" value="DNA/RNA polymerases"/>
    <property type="match status" value="1"/>
</dbReference>
<comment type="caution">
    <text evidence="15">The sequence shown here is derived from an EMBL/GenBank/DDBJ whole genome shotgun (WGS) entry which is preliminary data.</text>
</comment>
<keyword evidence="9 13" id="KW-0779">Telomere</keyword>
<dbReference type="PROSITE" id="PS50878">
    <property type="entry name" value="RT_POL"/>
    <property type="match status" value="1"/>
</dbReference>
<evidence type="ECO:0000256" key="8">
    <source>
        <dbReference type="ARBA" id="ARBA00022842"/>
    </source>
</evidence>
<evidence type="ECO:0000256" key="11">
    <source>
        <dbReference type="ARBA" id="ARBA00023242"/>
    </source>
</evidence>
<comment type="similarity">
    <text evidence="1 13">Belongs to the reverse transcriptase family. Telomerase subfamily.</text>
</comment>
<dbReference type="InterPro" id="IPR021891">
    <property type="entry name" value="Telomerase_RBD"/>
</dbReference>
<keyword evidence="5 13" id="KW-0808">Transferase</keyword>
<protein>
    <recommendedName>
        <fullName evidence="3 13">Telomerase reverse transcriptase</fullName>
        <ecNumber evidence="2 13">2.7.7.49</ecNumber>
    </recommendedName>
    <alternativeName>
        <fullName evidence="13">Telomerase catalytic subunit</fullName>
    </alternativeName>
</protein>
<evidence type="ECO:0000256" key="13">
    <source>
        <dbReference type="RuleBase" id="RU365061"/>
    </source>
</evidence>
<evidence type="ECO:0000256" key="7">
    <source>
        <dbReference type="ARBA" id="ARBA00022723"/>
    </source>
</evidence>
<evidence type="ECO:0000256" key="2">
    <source>
        <dbReference type="ARBA" id="ARBA00012493"/>
    </source>
</evidence>
<comment type="subcellular location">
    <subcellularLocation>
        <location evidence="13">Nucleus</location>
    </subcellularLocation>
    <subcellularLocation>
        <location evidence="13">Chromosome</location>
        <location evidence="13">Telomere</location>
    </subcellularLocation>
</comment>
<keyword evidence="16" id="KW-1185">Reference proteome</keyword>
<dbReference type="Proteomes" id="UP000750334">
    <property type="component" value="Unassembled WGS sequence"/>
</dbReference>
<dbReference type="InterPro" id="IPR043502">
    <property type="entry name" value="DNA/RNA_pol_sf"/>
</dbReference>
<dbReference type="GO" id="GO:0003720">
    <property type="term" value="F:telomerase activity"/>
    <property type="evidence" value="ECO:0007669"/>
    <property type="project" value="InterPro"/>
</dbReference>
<keyword evidence="7 13" id="KW-0479">Metal-binding</keyword>
<keyword evidence="11 13" id="KW-0539">Nucleus</keyword>
<comment type="function">
    <text evidence="13">Telomerase is a ribonucleoprotein enzyme essential for the replication of chromosome termini in most eukaryotes. It elongates telomeres. It is a reverse transcriptase that adds simple sequence repeats to chromosome ends by copying a template sequence within the RNA component of the enzyme.</text>
</comment>
<dbReference type="GO" id="GO:0070034">
    <property type="term" value="F:telomerase RNA binding"/>
    <property type="evidence" value="ECO:0007669"/>
    <property type="project" value="TreeGrafter"/>
</dbReference>
<organism evidence="15 16">
    <name type="scientific">Maudiozyma exigua</name>
    <name type="common">Yeast</name>
    <name type="synonym">Kazachstania exigua</name>
    <dbReference type="NCBI Taxonomy" id="34358"/>
    <lineage>
        <taxon>Eukaryota</taxon>
        <taxon>Fungi</taxon>
        <taxon>Dikarya</taxon>
        <taxon>Ascomycota</taxon>
        <taxon>Saccharomycotina</taxon>
        <taxon>Saccharomycetes</taxon>
        <taxon>Saccharomycetales</taxon>
        <taxon>Saccharomycetaceae</taxon>
        <taxon>Maudiozyma</taxon>
    </lineage>
</organism>
<reference evidence="15 16" key="1">
    <citation type="submission" date="2020-11" db="EMBL/GenBank/DDBJ databases">
        <title>Kefir isolates.</title>
        <authorList>
            <person name="Marcisauskas S."/>
            <person name="Kim Y."/>
            <person name="Blasche S."/>
        </authorList>
    </citation>
    <scope>NUCLEOTIDE SEQUENCE [LARGE SCALE GENOMIC DNA]</scope>
    <source>
        <strain evidence="15 16">OG2</strain>
    </source>
</reference>
<evidence type="ECO:0000256" key="9">
    <source>
        <dbReference type="ARBA" id="ARBA00022895"/>
    </source>
</evidence>
<evidence type="ECO:0000256" key="1">
    <source>
        <dbReference type="ARBA" id="ARBA00008001"/>
    </source>
</evidence>
<dbReference type="EMBL" id="PUHR01000104">
    <property type="protein sequence ID" value="KAG0666431.1"/>
    <property type="molecule type" value="Genomic_DNA"/>
</dbReference>
<keyword evidence="8 13" id="KW-0460">Magnesium</keyword>
<sequence length="870" mass="102292">MQSLKKYIENIEISNVTENPNTFPIQATNINKIWDSYFIIRNSVTIEEPKLIDGLLDHHKTIDFIVSYLIENRLYNNVLVYGYPFQNNGNNAVSYSPHSFSTNFNVNRLKDKKWEMLHNRIGNRNFINLILNFTILEYNHDNGNFNQLAGNMINIPNLPPKWLLNKNFAFNKIGANINNKTFLYKNYRNPCLTGPLKLKYEISILEELFNEEVIITEKHKLNKQGTKFPWDLCFAELRKKCQTNINFDHFFNKIFKVNRRKKIIKNHLDNQVPVNDVIRFVILILEKLIPHSMYGSKKNKALIFSSMSHMLRLPINDKMFIEDILKKIQLKKMTWLGYPTISNSKKQFLESSEFLEKFLNWYFKILIPHILIYFFYCTEVSSDIEVLYFKREKWIDMVSPFRDWYFSKYLIENLICRNHSSYSLSEFNHSRLRIIPKKANNQFRMICVPNKGADDLENRIFLANKRKVIIPVQAILNHIRLKRNTTFEKVSSTMQISGTLKNFKDKLLKKYGTIPVLHFMKFDIDSCYDSIPRRKLVDVLTKLLDKEDDFLVRTKGKFNPFSGVFSTYEVVNGIDRKSSKNISFDKGNAKYLTATDVLSVVKDEIFRTVVWLNDKCYLRKDGLFQGSSLSGLLVDVLYDDMLLHYEEFKPIKNEDTLILRLADDFLIVSTSGPQIQSIRELINTGFKEYNAYVNVNKVIVESSQQSQNKNMQFCGLDISIEKLEIWKDIDTLNVTRITSLSSKKIFTQLEWFFNLRLQHNTIDCNVNSFETIIKQVGFIATNVSLVMVRAFKTRDLNVDSFIKYMDHIYNLVISRCSDDTLEIPQKLLIKEEILDKFLLSFLKYSSKYSSIISYLKTESKICKYIRNLCK</sequence>
<dbReference type="GO" id="GO:0046872">
    <property type="term" value="F:metal ion binding"/>
    <property type="evidence" value="ECO:0007669"/>
    <property type="project" value="UniProtKB-KW"/>
</dbReference>
<dbReference type="GO" id="GO:0000333">
    <property type="term" value="C:telomerase catalytic core complex"/>
    <property type="evidence" value="ECO:0007669"/>
    <property type="project" value="TreeGrafter"/>
</dbReference>
<dbReference type="PRINTS" id="PR01365">
    <property type="entry name" value="TELOMERASERT"/>
</dbReference>
<dbReference type="OrthoDB" id="289721at2759"/>
<dbReference type="AlphaFoldDB" id="A0A9P6WA58"/>
<dbReference type="CDD" id="cd01648">
    <property type="entry name" value="TERT"/>
    <property type="match status" value="1"/>
</dbReference>
<feature type="domain" description="Reverse transcriptase" evidence="14">
    <location>
        <begin position="416"/>
        <end position="718"/>
    </location>
</feature>